<proteinExistence type="predicted"/>
<accession>A0AAV9RVZ6</accession>
<feature type="non-terminal residue" evidence="2">
    <location>
        <position position="1"/>
    </location>
</feature>
<organism evidence="2 3">
    <name type="scientific">Crenichthys baileyi</name>
    <name type="common">White River springfish</name>
    <dbReference type="NCBI Taxonomy" id="28760"/>
    <lineage>
        <taxon>Eukaryota</taxon>
        <taxon>Metazoa</taxon>
        <taxon>Chordata</taxon>
        <taxon>Craniata</taxon>
        <taxon>Vertebrata</taxon>
        <taxon>Euteleostomi</taxon>
        <taxon>Actinopterygii</taxon>
        <taxon>Neopterygii</taxon>
        <taxon>Teleostei</taxon>
        <taxon>Neoteleostei</taxon>
        <taxon>Acanthomorphata</taxon>
        <taxon>Ovalentaria</taxon>
        <taxon>Atherinomorphae</taxon>
        <taxon>Cyprinodontiformes</taxon>
        <taxon>Goodeidae</taxon>
        <taxon>Crenichthys</taxon>
    </lineage>
</organism>
<dbReference type="EMBL" id="JAHHUM010001268">
    <property type="protein sequence ID" value="KAK5613008.1"/>
    <property type="molecule type" value="Genomic_DNA"/>
</dbReference>
<evidence type="ECO:0000313" key="3">
    <source>
        <dbReference type="Proteomes" id="UP001311232"/>
    </source>
</evidence>
<comment type="caution">
    <text evidence="2">The sequence shown here is derived from an EMBL/GenBank/DDBJ whole genome shotgun (WGS) entry which is preliminary data.</text>
</comment>
<dbReference type="Proteomes" id="UP001311232">
    <property type="component" value="Unassembled WGS sequence"/>
</dbReference>
<evidence type="ECO:0000256" key="1">
    <source>
        <dbReference type="SAM" id="MobiDB-lite"/>
    </source>
</evidence>
<evidence type="ECO:0000313" key="2">
    <source>
        <dbReference type="EMBL" id="KAK5613008.1"/>
    </source>
</evidence>
<sequence>STYTQFTHTPRSSNRQTLMLLAITLSVDSLWKVSSIPLIQTMTCFHNPSSAETSPPMMRQHYHHNHLCSVIFDPRSQSHTVMPPAQPHPEHRAPRLSPPNTINTPMPQHSSSVVLTLHDIKAWTVARLQRTLTEKSIPFSRLDKSRLFQLRMIFKPQQAAVSPTSKCPGLLASAPGSASSTNTPGDVTSLLASRPLPASTASSSGSQVVISRVPAFSV</sequence>
<gene>
    <name evidence="2" type="ORF">CRENBAI_003189</name>
</gene>
<name>A0AAV9RVZ6_9TELE</name>
<protein>
    <submittedName>
        <fullName evidence="2">Uncharacterized protein</fullName>
    </submittedName>
</protein>
<feature type="region of interest" description="Disordered" evidence="1">
    <location>
        <begin position="172"/>
        <end position="191"/>
    </location>
</feature>
<reference evidence="2 3" key="1">
    <citation type="submission" date="2021-06" db="EMBL/GenBank/DDBJ databases">
        <authorList>
            <person name="Palmer J.M."/>
        </authorList>
    </citation>
    <scope>NUCLEOTIDE SEQUENCE [LARGE SCALE GENOMIC DNA]</scope>
    <source>
        <strain evidence="2 3">MEX-2019</strain>
        <tissue evidence="2">Muscle</tissue>
    </source>
</reference>
<dbReference type="AlphaFoldDB" id="A0AAV9RVZ6"/>
<keyword evidence="3" id="KW-1185">Reference proteome</keyword>